<evidence type="ECO:0000256" key="1">
    <source>
        <dbReference type="SAM" id="MobiDB-lite"/>
    </source>
</evidence>
<protein>
    <submittedName>
        <fullName evidence="2">Uncharacterized protein</fullName>
    </submittedName>
</protein>
<sequence>EGSLINDMLIESAHTPQRQHAVEPTPVSVQQQDQQKSKSPGIATKLFADDPGIQVMTGVR</sequence>
<feature type="non-terminal residue" evidence="2">
    <location>
        <position position="1"/>
    </location>
</feature>
<gene>
    <name evidence="2" type="primary">ORF18372</name>
</gene>
<accession>A0A0B6Y9V6</accession>
<name>A0A0B6Y9V6_9EUPU</name>
<evidence type="ECO:0000313" key="2">
    <source>
        <dbReference type="EMBL" id="CEK52893.1"/>
    </source>
</evidence>
<feature type="region of interest" description="Disordered" evidence="1">
    <location>
        <begin position="14"/>
        <end position="45"/>
    </location>
</feature>
<feature type="compositionally biased region" description="Low complexity" evidence="1">
    <location>
        <begin position="27"/>
        <end position="39"/>
    </location>
</feature>
<dbReference type="EMBL" id="HACG01006028">
    <property type="protein sequence ID" value="CEK52893.1"/>
    <property type="molecule type" value="Transcribed_RNA"/>
</dbReference>
<dbReference type="AlphaFoldDB" id="A0A0B6Y9V6"/>
<organism evidence="2">
    <name type="scientific">Arion vulgaris</name>
    <dbReference type="NCBI Taxonomy" id="1028688"/>
    <lineage>
        <taxon>Eukaryota</taxon>
        <taxon>Metazoa</taxon>
        <taxon>Spiralia</taxon>
        <taxon>Lophotrochozoa</taxon>
        <taxon>Mollusca</taxon>
        <taxon>Gastropoda</taxon>
        <taxon>Heterobranchia</taxon>
        <taxon>Euthyneura</taxon>
        <taxon>Panpulmonata</taxon>
        <taxon>Eupulmonata</taxon>
        <taxon>Stylommatophora</taxon>
        <taxon>Helicina</taxon>
        <taxon>Arionoidea</taxon>
        <taxon>Arionidae</taxon>
        <taxon>Arion</taxon>
    </lineage>
</organism>
<proteinExistence type="predicted"/>
<reference evidence="2" key="1">
    <citation type="submission" date="2014-12" db="EMBL/GenBank/DDBJ databases">
        <title>Insight into the proteome of Arion vulgaris.</title>
        <authorList>
            <person name="Aradska J."/>
            <person name="Bulat T."/>
            <person name="Smidak R."/>
            <person name="Sarate P."/>
            <person name="Gangsoo J."/>
            <person name="Sialana F."/>
            <person name="Bilban M."/>
            <person name="Lubec G."/>
        </authorList>
    </citation>
    <scope>NUCLEOTIDE SEQUENCE</scope>
    <source>
        <tissue evidence="2">Skin</tissue>
    </source>
</reference>